<dbReference type="AlphaFoldDB" id="A0A7J5XDG8"/>
<feature type="compositionally biased region" description="Acidic residues" evidence="1">
    <location>
        <begin position="127"/>
        <end position="139"/>
    </location>
</feature>
<feature type="region of interest" description="Disordered" evidence="1">
    <location>
        <begin position="127"/>
        <end position="163"/>
    </location>
</feature>
<sequence>MSHSGAANSFSPSELLLCPSSPTGTLDNSLAKRDGRPSSSFPSTAETNMFFVIIHGRLLGMLESGCRVLEVKLFRCLFSSGFCPTFNLYGLHALLLQGFSSAERFWTVQLRAFRLVSWKTGGSLLSCEEEEEEEEEEAGIDGREKPSRERLSWLSESGNPGRGSVSAHVANMWYGSEAFRTNTNSEPPHVTSFSSRITREDVKSGTWPLISADRMVIGSKPVFSTLNVLFSVKFGSLTLQRLGHLEPQRAALTRRLPRHLQALRRSSAVKNDGVDHRQIIPEEKTQHTCLEE</sequence>
<proteinExistence type="predicted"/>
<organism evidence="2 3">
    <name type="scientific">Dissostichus mawsoni</name>
    <name type="common">Antarctic cod</name>
    <dbReference type="NCBI Taxonomy" id="36200"/>
    <lineage>
        <taxon>Eukaryota</taxon>
        <taxon>Metazoa</taxon>
        <taxon>Chordata</taxon>
        <taxon>Craniata</taxon>
        <taxon>Vertebrata</taxon>
        <taxon>Euteleostomi</taxon>
        <taxon>Actinopterygii</taxon>
        <taxon>Neopterygii</taxon>
        <taxon>Teleostei</taxon>
        <taxon>Neoteleostei</taxon>
        <taxon>Acanthomorphata</taxon>
        <taxon>Eupercaria</taxon>
        <taxon>Perciformes</taxon>
        <taxon>Notothenioidei</taxon>
        <taxon>Nototheniidae</taxon>
        <taxon>Dissostichus</taxon>
    </lineage>
</organism>
<reference evidence="2 3" key="1">
    <citation type="submission" date="2020-03" db="EMBL/GenBank/DDBJ databases">
        <title>Dissostichus mawsoni Genome sequencing and assembly.</title>
        <authorList>
            <person name="Park H."/>
        </authorList>
    </citation>
    <scope>NUCLEOTIDE SEQUENCE [LARGE SCALE GENOMIC DNA]</scope>
    <source>
        <strain evidence="2">DM0001</strain>
        <tissue evidence="2">Muscle</tissue>
    </source>
</reference>
<evidence type="ECO:0000313" key="2">
    <source>
        <dbReference type="EMBL" id="KAF3834749.1"/>
    </source>
</evidence>
<accession>A0A7J5XDG8</accession>
<evidence type="ECO:0000256" key="1">
    <source>
        <dbReference type="SAM" id="MobiDB-lite"/>
    </source>
</evidence>
<evidence type="ECO:0000313" key="3">
    <source>
        <dbReference type="Proteomes" id="UP000518266"/>
    </source>
</evidence>
<feature type="compositionally biased region" description="Basic and acidic residues" evidence="1">
    <location>
        <begin position="140"/>
        <end position="151"/>
    </location>
</feature>
<dbReference type="EMBL" id="JAAKFY010000025">
    <property type="protein sequence ID" value="KAF3834749.1"/>
    <property type="molecule type" value="Genomic_DNA"/>
</dbReference>
<protein>
    <submittedName>
        <fullName evidence="2">Uncharacterized protein</fullName>
    </submittedName>
</protein>
<name>A0A7J5XDG8_DISMA</name>
<dbReference type="Proteomes" id="UP000518266">
    <property type="component" value="Unassembled WGS sequence"/>
</dbReference>
<comment type="caution">
    <text evidence="2">The sequence shown here is derived from an EMBL/GenBank/DDBJ whole genome shotgun (WGS) entry which is preliminary data.</text>
</comment>
<keyword evidence="3" id="KW-1185">Reference proteome</keyword>
<gene>
    <name evidence="2" type="ORF">F7725_027307</name>
</gene>